<keyword evidence="5" id="KW-1185">Reference proteome</keyword>
<dbReference type="GO" id="GO:0016747">
    <property type="term" value="F:acyltransferase activity, transferring groups other than amino-acyl groups"/>
    <property type="evidence" value="ECO:0007669"/>
    <property type="project" value="InterPro"/>
</dbReference>
<feature type="transmembrane region" description="Helical" evidence="2">
    <location>
        <begin position="115"/>
        <end position="134"/>
    </location>
</feature>
<feature type="domain" description="Acyltransferase 3" evidence="3">
    <location>
        <begin position="63"/>
        <end position="418"/>
    </location>
</feature>
<evidence type="ECO:0000259" key="3">
    <source>
        <dbReference type="Pfam" id="PF01757"/>
    </source>
</evidence>
<dbReference type="Proteomes" id="UP001303473">
    <property type="component" value="Unassembled WGS sequence"/>
</dbReference>
<keyword evidence="2" id="KW-1133">Transmembrane helix</keyword>
<dbReference type="EMBL" id="MU853813">
    <property type="protein sequence ID" value="KAK3939330.1"/>
    <property type="molecule type" value="Genomic_DNA"/>
</dbReference>
<protein>
    <submittedName>
        <fullName evidence="4">Acyltransferase family-domain-containing protein</fullName>
    </submittedName>
</protein>
<organism evidence="4 5">
    <name type="scientific">Diplogelasinospora grovesii</name>
    <dbReference type="NCBI Taxonomy" id="303347"/>
    <lineage>
        <taxon>Eukaryota</taxon>
        <taxon>Fungi</taxon>
        <taxon>Dikarya</taxon>
        <taxon>Ascomycota</taxon>
        <taxon>Pezizomycotina</taxon>
        <taxon>Sordariomycetes</taxon>
        <taxon>Sordariomycetidae</taxon>
        <taxon>Sordariales</taxon>
        <taxon>Diplogelasinosporaceae</taxon>
        <taxon>Diplogelasinospora</taxon>
    </lineage>
</organism>
<feature type="transmembrane region" description="Helical" evidence="2">
    <location>
        <begin position="361"/>
        <end position="380"/>
    </location>
</feature>
<evidence type="ECO:0000313" key="5">
    <source>
        <dbReference type="Proteomes" id="UP001303473"/>
    </source>
</evidence>
<feature type="transmembrane region" description="Helical" evidence="2">
    <location>
        <begin position="267"/>
        <end position="294"/>
    </location>
</feature>
<accession>A0AAN6N5S8</accession>
<feature type="transmembrane region" description="Helical" evidence="2">
    <location>
        <begin position="165"/>
        <end position="183"/>
    </location>
</feature>
<dbReference type="InterPro" id="IPR002656">
    <property type="entry name" value="Acyl_transf_3_dom"/>
</dbReference>
<dbReference type="InterPro" id="IPR050879">
    <property type="entry name" value="Acyltransferase_3"/>
</dbReference>
<feature type="transmembrane region" description="Helical" evidence="2">
    <location>
        <begin position="314"/>
        <end position="334"/>
    </location>
</feature>
<dbReference type="Pfam" id="PF01757">
    <property type="entry name" value="Acyl_transf_3"/>
    <property type="match status" value="1"/>
</dbReference>
<dbReference type="PANTHER" id="PTHR23028">
    <property type="entry name" value="ACETYLTRANSFERASE"/>
    <property type="match status" value="1"/>
</dbReference>
<evidence type="ECO:0000313" key="4">
    <source>
        <dbReference type="EMBL" id="KAK3939330.1"/>
    </source>
</evidence>
<keyword evidence="4" id="KW-0808">Transferase</keyword>
<evidence type="ECO:0000256" key="2">
    <source>
        <dbReference type="SAM" id="Phobius"/>
    </source>
</evidence>
<comment type="caution">
    <text evidence="4">The sequence shown here is derived from an EMBL/GenBank/DDBJ whole genome shotgun (WGS) entry which is preliminary data.</text>
</comment>
<keyword evidence="2" id="KW-0812">Transmembrane</keyword>
<gene>
    <name evidence="4" type="ORF">QBC46DRAFT_438147</name>
</gene>
<keyword evidence="4" id="KW-0012">Acyltransferase</keyword>
<dbReference type="AlphaFoldDB" id="A0AAN6N5S8"/>
<proteinExistence type="predicted"/>
<sequence length="816" mass="94157">MPGDMGGILDSGEWEEMKQDWELYKEKDQTQWKPWKPKPALTRGHRRSMSRRQDEAEKLRPTAYLDGLRGFAAFLVYWHHHELWAHPPIQNLSFEMGFGYDHKYHFCAFPGIRNFFTGGHFAVSTFFVISGYVLSAKPMSLIHAGEQAKLADNLSSALFRRWMRLYMPLICTTFIYMTSWHALGRGGILWVDGAKPQSNYRDELWWWYAELKNFSFAFNAGGEPWLSYNFHLWSIPVEFRGSVVIYTCLLALSRCTRNARLLCQLGLIFYFLYIADGWYCAMFIAGMLLCDLDLLAKKDGLPRFFRWLEPYKQFIYYHLLVISIYLGGIPSHTWDVNDLQKNRGWYYLSLLKPQAVFDYKWFYLFWAATFLVAAIPRIKWLKSFFETWFCQYLGRVSFALYLVHGPVLWTLGDRLYTAVGWGKEAQLLHLPGWANKLPLPKSGPLGLEPAFLLPHSILLPVTFYCAELVTRFFDEPSVKFPQWLYRKATGAGAGAGASQGQQQTSNMLGCDARFVDGVLQCIGAPKNLPIAATLGDKCEGDLAFMGWNVGPHDARVFYGPKKPYTLFGSNGGFTCFGMWLQDFRVLVDWGYEMFTQDDFRVATELQRPPPYGFVEKNWFVFWDKDKQMYAHYDVAPKRVFARLGADGSMAGQDLAPFAAATDEKCMGRYLPKLAPELESIHQATNSLSITLCRRADKSCQENDGNTFIFTIFQHKTYYDFHSEYEPYVMMFRQRAPFEIYGISRKPIWIHGRQRSEGRRTDMFYVVSMSWKTRGQKYHGYLDDVLFLSFGIEDKESGGIDVLASDLLMGLGLCSEP</sequence>
<evidence type="ECO:0000256" key="1">
    <source>
        <dbReference type="SAM" id="MobiDB-lite"/>
    </source>
</evidence>
<name>A0AAN6N5S8_9PEZI</name>
<reference evidence="5" key="1">
    <citation type="journal article" date="2023" name="Mol. Phylogenet. Evol.">
        <title>Genome-scale phylogeny and comparative genomics of the fungal order Sordariales.</title>
        <authorList>
            <person name="Hensen N."/>
            <person name="Bonometti L."/>
            <person name="Westerberg I."/>
            <person name="Brannstrom I.O."/>
            <person name="Guillou S."/>
            <person name="Cros-Aarteil S."/>
            <person name="Calhoun S."/>
            <person name="Haridas S."/>
            <person name="Kuo A."/>
            <person name="Mondo S."/>
            <person name="Pangilinan J."/>
            <person name="Riley R."/>
            <person name="LaButti K."/>
            <person name="Andreopoulos B."/>
            <person name="Lipzen A."/>
            <person name="Chen C."/>
            <person name="Yan M."/>
            <person name="Daum C."/>
            <person name="Ng V."/>
            <person name="Clum A."/>
            <person name="Steindorff A."/>
            <person name="Ohm R.A."/>
            <person name="Martin F."/>
            <person name="Silar P."/>
            <person name="Natvig D.O."/>
            <person name="Lalanne C."/>
            <person name="Gautier V."/>
            <person name="Ament-Velasquez S.L."/>
            <person name="Kruys A."/>
            <person name="Hutchinson M.I."/>
            <person name="Powell A.J."/>
            <person name="Barry K."/>
            <person name="Miller A.N."/>
            <person name="Grigoriev I.V."/>
            <person name="Debuchy R."/>
            <person name="Gladieux P."/>
            <person name="Hiltunen Thoren M."/>
            <person name="Johannesson H."/>
        </authorList>
    </citation>
    <scope>NUCLEOTIDE SEQUENCE [LARGE SCALE GENOMIC DNA]</scope>
    <source>
        <strain evidence="5">CBS 340.73</strain>
    </source>
</reference>
<dbReference type="PANTHER" id="PTHR23028:SF125">
    <property type="entry name" value="ACYLTRANSFERASE"/>
    <property type="match status" value="1"/>
</dbReference>
<keyword evidence="2" id="KW-0472">Membrane</keyword>
<feature type="region of interest" description="Disordered" evidence="1">
    <location>
        <begin position="26"/>
        <end position="55"/>
    </location>
</feature>